<organism evidence="1 2">
    <name type="scientific">Halalkalibacter okhensis</name>
    <dbReference type="NCBI Taxonomy" id="333138"/>
    <lineage>
        <taxon>Bacteria</taxon>
        <taxon>Bacillati</taxon>
        <taxon>Bacillota</taxon>
        <taxon>Bacilli</taxon>
        <taxon>Bacillales</taxon>
        <taxon>Bacillaceae</taxon>
        <taxon>Halalkalibacter</taxon>
    </lineage>
</organism>
<evidence type="ECO:0000313" key="1">
    <source>
        <dbReference type="EMBL" id="KHF39983.1"/>
    </source>
</evidence>
<dbReference type="eggNOG" id="ENOG5031YUJ">
    <property type="taxonomic scope" value="Bacteria"/>
</dbReference>
<accession>A0A0B0IBP0</accession>
<protein>
    <submittedName>
        <fullName evidence="1">Uncharacterized protein</fullName>
    </submittedName>
</protein>
<comment type="caution">
    <text evidence="1">The sequence shown here is derived from an EMBL/GenBank/DDBJ whole genome shotgun (WGS) entry which is preliminary data.</text>
</comment>
<dbReference type="AlphaFoldDB" id="A0A0B0IBP0"/>
<reference evidence="1 2" key="1">
    <citation type="submission" date="2014-09" db="EMBL/GenBank/DDBJ databases">
        <title>Genome sequencing and annotation of Bacillus Okhensis strain Kh10-101T.</title>
        <authorList>
            <person name="Prakash J.S."/>
        </authorList>
    </citation>
    <scope>NUCLEOTIDE SEQUENCE [LARGE SCALE GENOMIC DNA]</scope>
    <source>
        <strain evidence="2">Kh10-101T</strain>
    </source>
</reference>
<sequence>MTNTVYQAKAGDGFKRTGLKRRNSYFNTPQEAIVEALALKEKMDVIYNNEIQWDYQGKITGSFDKISFLKGYLRGDRRTKPFYLQILSLDSIEKSKLPSSSISKKMNSEDKKIFNKVIKLFR</sequence>
<dbReference type="OrthoDB" id="2872327at2"/>
<gene>
    <name evidence="1" type="ORF">LQ50_11880</name>
</gene>
<proteinExistence type="predicted"/>
<dbReference type="RefSeq" id="WP_034629120.1">
    <property type="nucleotide sequence ID" value="NZ_JRJU01000013.1"/>
</dbReference>
<dbReference type="EMBL" id="JRJU01000013">
    <property type="protein sequence ID" value="KHF39983.1"/>
    <property type="molecule type" value="Genomic_DNA"/>
</dbReference>
<evidence type="ECO:0000313" key="2">
    <source>
        <dbReference type="Proteomes" id="UP000030832"/>
    </source>
</evidence>
<name>A0A0B0IBP0_9BACI</name>
<keyword evidence="2" id="KW-1185">Reference proteome</keyword>
<dbReference type="Proteomes" id="UP000030832">
    <property type="component" value="Unassembled WGS sequence"/>
</dbReference>